<dbReference type="Gene3D" id="3.40.390.10">
    <property type="entry name" value="Collagenase (Catalytic Domain)"/>
    <property type="match status" value="1"/>
</dbReference>
<name>A0A2W7IQR6_9PROT</name>
<gene>
    <name evidence="2" type="ORF">C8P66_10558</name>
</gene>
<comment type="caution">
    <text evidence="2">The sequence shown here is derived from an EMBL/GenBank/DDBJ whole genome shotgun (WGS) entry which is preliminary data.</text>
</comment>
<dbReference type="AlphaFoldDB" id="A0A2W7IQR6"/>
<accession>A0A2W7IQR6</accession>
<dbReference type="SUPFAM" id="SSF47090">
    <property type="entry name" value="PGBD-like"/>
    <property type="match status" value="1"/>
</dbReference>
<dbReference type="InterPro" id="IPR036366">
    <property type="entry name" value="PGBDSf"/>
</dbReference>
<dbReference type="EMBL" id="QKYU01000005">
    <property type="protein sequence ID" value="PZW48311.1"/>
    <property type="molecule type" value="Genomic_DNA"/>
</dbReference>
<dbReference type="OrthoDB" id="242200at2"/>
<evidence type="ECO:0000313" key="3">
    <source>
        <dbReference type="Proteomes" id="UP000249688"/>
    </source>
</evidence>
<dbReference type="Gene3D" id="1.10.101.10">
    <property type="entry name" value="PGBD-like superfamily/PGBD"/>
    <property type="match status" value="1"/>
</dbReference>
<evidence type="ECO:0008006" key="4">
    <source>
        <dbReference type="Google" id="ProtNLM"/>
    </source>
</evidence>
<dbReference type="GO" id="GO:0008237">
    <property type="term" value="F:metallopeptidase activity"/>
    <property type="evidence" value="ECO:0007669"/>
    <property type="project" value="InterPro"/>
</dbReference>
<keyword evidence="3" id="KW-1185">Reference proteome</keyword>
<organism evidence="2 3">
    <name type="scientific">Humitalea rosea</name>
    <dbReference type="NCBI Taxonomy" id="990373"/>
    <lineage>
        <taxon>Bacteria</taxon>
        <taxon>Pseudomonadati</taxon>
        <taxon>Pseudomonadota</taxon>
        <taxon>Alphaproteobacteria</taxon>
        <taxon>Acetobacterales</taxon>
        <taxon>Roseomonadaceae</taxon>
        <taxon>Humitalea</taxon>
    </lineage>
</organism>
<reference evidence="2 3" key="1">
    <citation type="submission" date="2018-06" db="EMBL/GenBank/DDBJ databases">
        <title>Genomic Encyclopedia of Archaeal and Bacterial Type Strains, Phase II (KMG-II): from individual species to whole genera.</title>
        <authorList>
            <person name="Goeker M."/>
        </authorList>
    </citation>
    <scope>NUCLEOTIDE SEQUENCE [LARGE SCALE GENOMIC DNA]</scope>
    <source>
        <strain evidence="2 3">DSM 24525</strain>
    </source>
</reference>
<dbReference type="Proteomes" id="UP000249688">
    <property type="component" value="Unassembled WGS sequence"/>
</dbReference>
<dbReference type="InterPro" id="IPR036365">
    <property type="entry name" value="PGBD-like_sf"/>
</dbReference>
<feature type="region of interest" description="Disordered" evidence="1">
    <location>
        <begin position="108"/>
        <end position="129"/>
    </location>
</feature>
<dbReference type="InterPro" id="IPR024079">
    <property type="entry name" value="MetalloPept_cat_dom_sf"/>
</dbReference>
<dbReference type="RefSeq" id="WP_146422726.1">
    <property type="nucleotide sequence ID" value="NZ_QKYU01000005.1"/>
</dbReference>
<proteinExistence type="predicted"/>
<evidence type="ECO:0000256" key="1">
    <source>
        <dbReference type="SAM" id="MobiDB-lite"/>
    </source>
</evidence>
<protein>
    <recommendedName>
        <fullName evidence="4">Peptidoglycan binding protein</fullName>
    </recommendedName>
</protein>
<feature type="compositionally biased region" description="Gly residues" evidence="1">
    <location>
        <begin position="115"/>
        <end position="125"/>
    </location>
</feature>
<sequence>MSKPLLVRAMTLRGCQICEMPDAEGASVISASVGLGGRNKADDVRTIQHLLNGVAASAGGPLQRLAEDGLIGPRTINAISRFQKARLGWSDGRVDPGKQTLQHLQASQPNVGGQTAPGGTPGAAGTGRTPQETLRIGRATAQIPRVKSALQRAMLRLQEAEDFCTREAGGMPSLQTAGEGAWLVFAKHFGLAPAQRRQGLAPLAGVRNILRSMITIYARGTSITGGVVFGAAIYDARPHHPQHADWIAFAFFGGFHNGGRIDHGLREDSIYFCEGMDGGTDGLFFHTSLHELAHFVGDRPEARPIVDHAYTTDPAYERLTSAQRLTNAESYANYIADFTLGTIALDDLRGPSTILLQDPIVEANGGITRGKASAFPPGKRPG</sequence>
<evidence type="ECO:0000313" key="2">
    <source>
        <dbReference type="EMBL" id="PZW48311.1"/>
    </source>
</evidence>